<dbReference type="PANTHER" id="PTHR43649:SF12">
    <property type="entry name" value="DIACETYLCHITOBIOSE BINDING PROTEIN DASA"/>
    <property type="match status" value="1"/>
</dbReference>
<dbReference type="Proteomes" id="UP000198806">
    <property type="component" value="Unassembled WGS sequence"/>
</dbReference>
<evidence type="ECO:0000313" key="2">
    <source>
        <dbReference type="EMBL" id="SFO42770.1"/>
    </source>
</evidence>
<protein>
    <submittedName>
        <fullName evidence="2">Carbohydrate ABC transporter substrate-binding protein, CUT1 family</fullName>
    </submittedName>
</protein>
<dbReference type="SUPFAM" id="SSF53850">
    <property type="entry name" value="Periplasmic binding protein-like II"/>
    <property type="match status" value="1"/>
</dbReference>
<dbReference type="PROSITE" id="PS51257">
    <property type="entry name" value="PROKAR_LIPOPROTEIN"/>
    <property type="match status" value="1"/>
</dbReference>
<dbReference type="CDD" id="cd13585">
    <property type="entry name" value="PBP2_TMBP_like"/>
    <property type="match status" value="1"/>
</dbReference>
<reference evidence="2 3" key="1">
    <citation type="submission" date="2016-10" db="EMBL/GenBank/DDBJ databases">
        <authorList>
            <person name="de Groot N.N."/>
        </authorList>
    </citation>
    <scope>NUCLEOTIDE SEQUENCE [LARGE SCALE GENOMIC DNA]</scope>
    <source>
        <strain evidence="2 3">DSM 1283</strain>
    </source>
</reference>
<feature type="chain" id="PRO_5038860448" evidence="1">
    <location>
        <begin position="22"/>
        <end position="445"/>
    </location>
</feature>
<organism evidence="2 3">
    <name type="scientific">Anaerocolumna aminovalerica</name>
    <dbReference type="NCBI Taxonomy" id="1527"/>
    <lineage>
        <taxon>Bacteria</taxon>
        <taxon>Bacillati</taxon>
        <taxon>Bacillota</taxon>
        <taxon>Clostridia</taxon>
        <taxon>Lachnospirales</taxon>
        <taxon>Lachnospiraceae</taxon>
        <taxon>Anaerocolumna</taxon>
    </lineage>
</organism>
<dbReference type="PANTHER" id="PTHR43649">
    <property type="entry name" value="ARABINOSE-BINDING PROTEIN-RELATED"/>
    <property type="match status" value="1"/>
</dbReference>
<dbReference type="InterPro" id="IPR006059">
    <property type="entry name" value="SBP"/>
</dbReference>
<name>A0A1I5H3S6_9FIRM</name>
<dbReference type="InterPro" id="IPR050490">
    <property type="entry name" value="Bact_solute-bd_prot1"/>
</dbReference>
<dbReference type="OrthoDB" id="9764112at2"/>
<keyword evidence="1" id="KW-0732">Signal</keyword>
<gene>
    <name evidence="2" type="ORF">SAMN04489757_12533</name>
</gene>
<evidence type="ECO:0000256" key="1">
    <source>
        <dbReference type="SAM" id="SignalP"/>
    </source>
</evidence>
<accession>A0A1I5H3S6</accession>
<dbReference type="Gene3D" id="3.40.190.10">
    <property type="entry name" value="Periplasmic binding protein-like II"/>
    <property type="match status" value="2"/>
</dbReference>
<dbReference type="RefSeq" id="WP_091687448.1">
    <property type="nucleotide sequence ID" value="NZ_BAABFM010000082.1"/>
</dbReference>
<dbReference type="STRING" id="1527.SAMN04489757_12533"/>
<sequence>MKKKKVFVLLCVALLSITVLAGCSSANKKEGTTETTNKQGTKTNSDIRFMWWGGETRHKATVDALELYKGINPDITVKTEYSGWDGYFDKLTTQLAASTGPDIVQLSYTNVSEYVARKQLVPLDEYIEKGIIDVSKLSEATLDMYRIDGKLYAIPAGVSTSLLFYNKDYFDQAGVEYPTDSWTWEDYMKAAKELTMDTDGDGKIDVWGTAYMEDPAGADLTFKKYVYERGGKLWSDDLKSVKFNSPEGLAAVEFIKKPLDESIMPPMEITASNPQNVDDFQTKRVAMIIHYSPITQAYMSAGLNFGIERTPKGMEKEAFWINPSMVYSITKDSKSPEASAELINFLVNNEEAGDILALERGVPSNGLIRSRLVNTLSDAEIKMFECIEKSTSDDISNEPFPAGYMEIHALFKREFENMMYGKYTPQEFLDVVEAECNKILQKFYE</sequence>
<evidence type="ECO:0000313" key="3">
    <source>
        <dbReference type="Proteomes" id="UP000198806"/>
    </source>
</evidence>
<dbReference type="Pfam" id="PF01547">
    <property type="entry name" value="SBP_bac_1"/>
    <property type="match status" value="1"/>
</dbReference>
<dbReference type="AlphaFoldDB" id="A0A1I5H3S6"/>
<keyword evidence="3" id="KW-1185">Reference proteome</keyword>
<proteinExistence type="predicted"/>
<feature type="signal peptide" evidence="1">
    <location>
        <begin position="1"/>
        <end position="21"/>
    </location>
</feature>
<dbReference type="EMBL" id="FOWD01000025">
    <property type="protein sequence ID" value="SFO42770.1"/>
    <property type="molecule type" value="Genomic_DNA"/>
</dbReference>